<dbReference type="EMBL" id="AP019822">
    <property type="protein sequence ID" value="BBM35931.1"/>
    <property type="molecule type" value="Genomic_DNA"/>
</dbReference>
<evidence type="ECO:0000256" key="6">
    <source>
        <dbReference type="ARBA" id="ARBA00023136"/>
    </source>
</evidence>
<feature type="transmembrane region" description="Helical" evidence="7">
    <location>
        <begin position="257"/>
        <end position="279"/>
    </location>
</feature>
<dbReference type="GO" id="GO:0005886">
    <property type="term" value="C:plasma membrane"/>
    <property type="evidence" value="ECO:0007669"/>
    <property type="project" value="UniProtKB-SubCell"/>
</dbReference>
<dbReference type="SUPFAM" id="SSF161098">
    <property type="entry name" value="MetI-like"/>
    <property type="match status" value="1"/>
</dbReference>
<evidence type="ECO:0000313" key="9">
    <source>
        <dbReference type="Proteomes" id="UP000321606"/>
    </source>
</evidence>
<dbReference type="RefSeq" id="WP_006807442.1">
    <property type="nucleotide sequence ID" value="NZ_AP019822.1"/>
</dbReference>
<dbReference type="KEGG" id="lgo:JCM16774_0861"/>
<protein>
    <submittedName>
        <fullName evidence="8">ABC transporter, permease protein</fullName>
    </submittedName>
</protein>
<evidence type="ECO:0000256" key="2">
    <source>
        <dbReference type="ARBA" id="ARBA00022448"/>
    </source>
</evidence>
<organism evidence="8 9">
    <name type="scientific">Pseudoleptotrichia goodfellowii</name>
    <dbReference type="NCBI Taxonomy" id="157692"/>
    <lineage>
        <taxon>Bacteria</taxon>
        <taxon>Fusobacteriati</taxon>
        <taxon>Fusobacteriota</taxon>
        <taxon>Fusobacteriia</taxon>
        <taxon>Fusobacteriales</taxon>
        <taxon>Leptotrichiaceae</taxon>
        <taxon>Pseudoleptotrichia</taxon>
    </lineage>
</organism>
<feature type="transmembrane region" description="Helical" evidence="7">
    <location>
        <begin position="7"/>
        <end position="28"/>
    </location>
</feature>
<keyword evidence="5 7" id="KW-1133">Transmembrane helix</keyword>
<dbReference type="Proteomes" id="UP000321606">
    <property type="component" value="Chromosome"/>
</dbReference>
<dbReference type="PROSITE" id="PS50928">
    <property type="entry name" value="ABC_TM1"/>
    <property type="match status" value="1"/>
</dbReference>
<evidence type="ECO:0000256" key="4">
    <source>
        <dbReference type="ARBA" id="ARBA00022692"/>
    </source>
</evidence>
<evidence type="ECO:0000313" key="8">
    <source>
        <dbReference type="EMBL" id="BBM35931.1"/>
    </source>
</evidence>
<feature type="transmembrane region" description="Helical" evidence="7">
    <location>
        <begin position="199"/>
        <end position="219"/>
    </location>
</feature>
<dbReference type="OrthoDB" id="9778687at2"/>
<feature type="transmembrane region" description="Helical" evidence="7">
    <location>
        <begin position="152"/>
        <end position="178"/>
    </location>
</feature>
<dbReference type="STRING" id="714315.GCA_000516535_00853"/>
<dbReference type="GO" id="GO:0055085">
    <property type="term" value="P:transmembrane transport"/>
    <property type="evidence" value="ECO:0007669"/>
    <property type="project" value="InterPro"/>
</dbReference>
<comment type="similarity">
    <text evidence="7">Belongs to the binding-protein-dependent transport system permease family.</text>
</comment>
<gene>
    <name evidence="8" type="ORF">JCM16774_0861</name>
</gene>
<dbReference type="InterPro" id="IPR000515">
    <property type="entry name" value="MetI-like"/>
</dbReference>
<evidence type="ECO:0000256" key="7">
    <source>
        <dbReference type="RuleBase" id="RU363032"/>
    </source>
</evidence>
<evidence type="ECO:0000256" key="5">
    <source>
        <dbReference type="ARBA" id="ARBA00022989"/>
    </source>
</evidence>
<keyword evidence="4 7" id="KW-0812">Transmembrane</keyword>
<sequence>MKKDTKGIFLLFPSLILLLISVIFPVILTFRYSLKNYNLTEPYNEKFIWFDNYIKIFKDAHFYNALYNSVIILILVMIIGMTFSIIIGVVLNRKSKINPLLTALVVIPWAMPPIVNGIMWKFIFFPGYGFMNKILLKLHLINTPISWTDNRYLFLIVISIVVAWRIIPFSSLVILANLQNIPESYYDTVQVFGGTKLQSFFYVTLPLLLPSIGVVLINLTTTALNIFDEVIAISGYQFEIQTLLVYNYSNTFNFLDFGYGSAISYVIMLISGIFGYFYVKNMAYEK</sequence>
<comment type="subcellular location">
    <subcellularLocation>
        <location evidence="1 7">Cell membrane</location>
        <topology evidence="1 7">Multi-pass membrane protein</topology>
    </subcellularLocation>
</comment>
<keyword evidence="2 7" id="KW-0813">Transport</keyword>
<dbReference type="Gene3D" id="1.10.3720.10">
    <property type="entry name" value="MetI-like"/>
    <property type="match status" value="1"/>
</dbReference>
<keyword evidence="6 7" id="KW-0472">Membrane</keyword>
<dbReference type="InterPro" id="IPR035906">
    <property type="entry name" value="MetI-like_sf"/>
</dbReference>
<dbReference type="PANTHER" id="PTHR43227:SF7">
    <property type="entry name" value="ARABINOOLIGOSACCHARIDES TRANSPORT SYSTEM PERMEASE PROTEIN ARAP"/>
    <property type="match status" value="1"/>
</dbReference>
<name>A0A510JBW3_9FUSO</name>
<keyword evidence="3" id="KW-1003">Cell membrane</keyword>
<feature type="transmembrane region" description="Helical" evidence="7">
    <location>
        <begin position="65"/>
        <end position="91"/>
    </location>
</feature>
<evidence type="ECO:0000256" key="3">
    <source>
        <dbReference type="ARBA" id="ARBA00022475"/>
    </source>
</evidence>
<dbReference type="InterPro" id="IPR050809">
    <property type="entry name" value="UgpAE/MalFG_permease"/>
</dbReference>
<proteinExistence type="inferred from homology"/>
<accession>A0A510JBW3</accession>
<dbReference type="CDD" id="cd06261">
    <property type="entry name" value="TM_PBP2"/>
    <property type="match status" value="1"/>
</dbReference>
<reference evidence="8 9" key="1">
    <citation type="submission" date="2019-07" db="EMBL/GenBank/DDBJ databases">
        <title>Complete Genome Sequence of Leptotrichia goodfellowii Strain JCM 16774.</title>
        <authorList>
            <person name="Watanabe S."/>
            <person name="Cui L."/>
        </authorList>
    </citation>
    <scope>NUCLEOTIDE SEQUENCE [LARGE SCALE GENOMIC DNA]</scope>
    <source>
        <strain evidence="8 9">JCM16774</strain>
    </source>
</reference>
<dbReference type="Pfam" id="PF00528">
    <property type="entry name" value="BPD_transp_1"/>
    <property type="match status" value="1"/>
</dbReference>
<feature type="transmembrane region" description="Helical" evidence="7">
    <location>
        <begin position="103"/>
        <end position="123"/>
    </location>
</feature>
<dbReference type="PANTHER" id="PTHR43227">
    <property type="entry name" value="BLL4140 PROTEIN"/>
    <property type="match status" value="1"/>
</dbReference>
<evidence type="ECO:0000256" key="1">
    <source>
        <dbReference type="ARBA" id="ARBA00004651"/>
    </source>
</evidence>
<dbReference type="AlphaFoldDB" id="A0A510JBW3"/>